<dbReference type="Gene3D" id="3.30.70.1440">
    <property type="entry name" value="Multidrug efflux transporter AcrB pore domain"/>
    <property type="match status" value="1"/>
</dbReference>
<dbReference type="SUPFAM" id="SSF82714">
    <property type="entry name" value="Multidrug efflux transporter AcrB TolC docking domain, DN and DC subdomains"/>
    <property type="match status" value="1"/>
</dbReference>
<dbReference type="InterPro" id="IPR001036">
    <property type="entry name" value="Acrflvin-R"/>
</dbReference>
<feature type="transmembrane region" description="Helical" evidence="1">
    <location>
        <begin position="356"/>
        <end position="382"/>
    </location>
</feature>
<evidence type="ECO:0000313" key="3">
    <source>
        <dbReference type="Proteomes" id="UP000807825"/>
    </source>
</evidence>
<organism evidence="2 3">
    <name type="scientific">Desulfomonile tiedjei</name>
    <dbReference type="NCBI Taxonomy" id="2358"/>
    <lineage>
        <taxon>Bacteria</taxon>
        <taxon>Pseudomonadati</taxon>
        <taxon>Thermodesulfobacteriota</taxon>
        <taxon>Desulfomonilia</taxon>
        <taxon>Desulfomonilales</taxon>
        <taxon>Desulfomonilaceae</taxon>
        <taxon>Desulfomonile</taxon>
    </lineage>
</organism>
<dbReference type="Pfam" id="PF00873">
    <property type="entry name" value="ACR_tran"/>
    <property type="match status" value="1"/>
</dbReference>
<proteinExistence type="predicted"/>
<dbReference type="GO" id="GO:0005886">
    <property type="term" value="C:plasma membrane"/>
    <property type="evidence" value="ECO:0007669"/>
    <property type="project" value="TreeGrafter"/>
</dbReference>
<feature type="transmembrane region" description="Helical" evidence="1">
    <location>
        <begin position="253"/>
        <end position="273"/>
    </location>
</feature>
<evidence type="ECO:0000313" key="2">
    <source>
        <dbReference type="EMBL" id="MBI5250526.1"/>
    </source>
</evidence>
<dbReference type="EMBL" id="JACRDE010000355">
    <property type="protein sequence ID" value="MBI5250526.1"/>
    <property type="molecule type" value="Genomic_DNA"/>
</dbReference>
<dbReference type="Gene3D" id="3.30.2090.10">
    <property type="entry name" value="Multidrug efflux transporter AcrB TolC docking domain, DN and DC subdomains"/>
    <property type="match status" value="1"/>
</dbReference>
<dbReference type="SUPFAM" id="SSF82693">
    <property type="entry name" value="Multidrug efflux transporter AcrB pore domain, PN1, PN2, PC1 and PC2 subdomains"/>
    <property type="match status" value="1"/>
</dbReference>
<accession>A0A9D6V5V6</accession>
<dbReference type="PANTHER" id="PTHR32063:SF11">
    <property type="entry name" value="CATION OR DRUG EFFLUX SYSTEM PROTEIN"/>
    <property type="match status" value="1"/>
</dbReference>
<feature type="transmembrane region" description="Helical" evidence="1">
    <location>
        <begin position="224"/>
        <end position="246"/>
    </location>
</feature>
<gene>
    <name evidence="2" type="ORF">HY912_13620</name>
</gene>
<feature type="non-terminal residue" evidence="2">
    <location>
        <position position="1"/>
    </location>
</feature>
<dbReference type="SUPFAM" id="SSF82866">
    <property type="entry name" value="Multidrug efflux transporter AcrB transmembrane domain"/>
    <property type="match status" value="1"/>
</dbReference>
<dbReference type="Gene3D" id="1.20.1640.10">
    <property type="entry name" value="Multidrug efflux transporter AcrB transmembrane domain"/>
    <property type="match status" value="1"/>
</dbReference>
<keyword evidence="1" id="KW-1133">Transmembrane helix</keyword>
<dbReference type="Proteomes" id="UP000807825">
    <property type="component" value="Unassembled WGS sequence"/>
</dbReference>
<comment type="caution">
    <text evidence="2">The sequence shown here is derived from an EMBL/GenBank/DDBJ whole genome shotgun (WGS) entry which is preliminary data.</text>
</comment>
<dbReference type="GO" id="GO:0042910">
    <property type="term" value="F:xenobiotic transmembrane transporter activity"/>
    <property type="evidence" value="ECO:0007669"/>
    <property type="project" value="TreeGrafter"/>
</dbReference>
<keyword evidence="1" id="KW-0472">Membrane</keyword>
<feature type="transmembrane region" description="Helical" evidence="1">
    <location>
        <begin position="279"/>
        <end position="300"/>
    </location>
</feature>
<evidence type="ECO:0000256" key="1">
    <source>
        <dbReference type="SAM" id="Phobius"/>
    </source>
</evidence>
<sequence length="398" mass="42744">IMAELMGQFRMIQEGIVFPFTMPAIPGLGTGGGFEMQVQDRGGLGLEALETASKDLAYSAADQPDIQSAISTFTASVPKLFAEVDRVKTLTLGVPLQTVFEALQAYLGSAYVNDFNKFGRTWQVNVQADSIFRTKAEDISRLQVRNKDGNMVPLGTLLNIEKTVGPTRVDRYNLYPSSLIMGEPAPGISSGQAMNIMEQMADKRLPTGIGYQWTTMAFQQKKAGAQGVIVFGMAILVVFLILAAQYESWADPFAVILIVPLAVSGAVVALMARGMDNNIYTQVGLVLLVGLSAKNAILIVEFARDMRSKGKGAIEAAVEGAKLRFRPILMTSFAFIFGVLPLVVASGAGAVSRQSLGTAVAAGMLGVTILGVFFTPVLYVLIQRRAKRESEPSPQMSD</sequence>
<reference evidence="2" key="1">
    <citation type="submission" date="2020-07" db="EMBL/GenBank/DDBJ databases">
        <title>Huge and variable diversity of episymbiotic CPR bacteria and DPANN archaea in groundwater ecosystems.</title>
        <authorList>
            <person name="He C.Y."/>
            <person name="Keren R."/>
            <person name="Whittaker M."/>
            <person name="Farag I.F."/>
            <person name="Doudna J."/>
            <person name="Cate J.H.D."/>
            <person name="Banfield J.F."/>
        </authorList>
    </citation>
    <scope>NUCLEOTIDE SEQUENCE</scope>
    <source>
        <strain evidence="2">NC_groundwater_1664_Pr3_B-0.1um_52_9</strain>
    </source>
</reference>
<name>A0A9D6V5V6_9BACT</name>
<protein>
    <submittedName>
        <fullName evidence="2">Efflux RND transporter permease subunit</fullName>
    </submittedName>
</protein>
<feature type="transmembrane region" description="Helical" evidence="1">
    <location>
        <begin position="328"/>
        <end position="350"/>
    </location>
</feature>
<dbReference type="PANTHER" id="PTHR32063">
    <property type="match status" value="1"/>
</dbReference>
<dbReference type="InterPro" id="IPR027463">
    <property type="entry name" value="AcrB_DN_DC_subdom"/>
</dbReference>
<dbReference type="Gene3D" id="3.30.70.1430">
    <property type="entry name" value="Multidrug efflux transporter AcrB pore domain"/>
    <property type="match status" value="1"/>
</dbReference>
<keyword evidence="1" id="KW-0812">Transmembrane</keyword>
<dbReference type="AlphaFoldDB" id="A0A9D6V5V6"/>